<dbReference type="PANTHER" id="PTHR46652">
    <property type="entry name" value="LEUCINE-RICH REPEAT AND IQ DOMAIN-CONTAINING PROTEIN 1-RELATED"/>
    <property type="match status" value="1"/>
</dbReference>
<dbReference type="PANTHER" id="PTHR46652:SF3">
    <property type="entry name" value="LEUCINE-RICH REPEAT-CONTAINING PROTEIN 9"/>
    <property type="match status" value="1"/>
</dbReference>
<keyword evidence="2" id="KW-0677">Repeat</keyword>
<organism evidence="3 4">
    <name type="scientific">Aliivibrio wodanis</name>
    <dbReference type="NCBI Taxonomy" id="80852"/>
    <lineage>
        <taxon>Bacteria</taxon>
        <taxon>Pseudomonadati</taxon>
        <taxon>Pseudomonadota</taxon>
        <taxon>Gammaproteobacteria</taxon>
        <taxon>Vibrionales</taxon>
        <taxon>Vibrionaceae</taxon>
        <taxon>Aliivibrio</taxon>
    </lineage>
</organism>
<dbReference type="SUPFAM" id="SSF52058">
    <property type="entry name" value="L domain-like"/>
    <property type="match status" value="1"/>
</dbReference>
<evidence type="ECO:0008006" key="5">
    <source>
        <dbReference type="Google" id="ProtNLM"/>
    </source>
</evidence>
<keyword evidence="4" id="KW-1185">Reference proteome</keyword>
<dbReference type="InterPro" id="IPR050836">
    <property type="entry name" value="SDS22/Internalin_LRR"/>
</dbReference>
<dbReference type="STRING" id="80852.AWOD_I_1549"/>
<dbReference type="EMBL" id="LN554846">
    <property type="protein sequence ID" value="CED71621.1"/>
    <property type="molecule type" value="Genomic_DNA"/>
</dbReference>
<dbReference type="HOGENOM" id="CLU_607851_0_0_6"/>
<protein>
    <recommendedName>
        <fullName evidence="5">Internalin-A</fullName>
    </recommendedName>
</protein>
<gene>
    <name evidence="3" type="ORF">AWOD_I_1549</name>
</gene>
<evidence type="ECO:0000256" key="2">
    <source>
        <dbReference type="ARBA" id="ARBA00022737"/>
    </source>
</evidence>
<dbReference type="InterPro" id="IPR032675">
    <property type="entry name" value="LRR_dom_sf"/>
</dbReference>
<dbReference type="Proteomes" id="UP000032427">
    <property type="component" value="Chromosome 1"/>
</dbReference>
<dbReference type="PATRIC" id="fig|80852.17.peg.1596"/>
<dbReference type="Gene3D" id="3.80.10.10">
    <property type="entry name" value="Ribonuclease Inhibitor"/>
    <property type="match status" value="2"/>
</dbReference>
<evidence type="ECO:0000256" key="1">
    <source>
        <dbReference type="ARBA" id="ARBA00022614"/>
    </source>
</evidence>
<accession>A0A090ILH3</accession>
<dbReference type="OrthoDB" id="5918393at2"/>
<dbReference type="KEGG" id="awd:AWOD_I_1549"/>
<name>A0A090ILH3_9GAMM</name>
<proteinExistence type="predicted"/>
<dbReference type="GeneID" id="28541109"/>
<dbReference type="AlphaFoldDB" id="A0A090ILH3"/>
<keyword evidence="1" id="KW-0433">Leucine-rich repeat</keyword>
<reference evidence="4" key="1">
    <citation type="submission" date="2014-09" db="EMBL/GenBank/DDBJ databases">
        <authorList>
            <person name="Hjerde E."/>
        </authorList>
    </citation>
    <scope>NUCLEOTIDE SEQUENCE [LARGE SCALE GENOMIC DNA]</scope>
    <source>
        <strain evidence="4">06/09/139</strain>
    </source>
</reference>
<sequence>MKNKSKLTRRCNQIVFSFIAMVLITFSSLLQASPLSKEEQAHVIIVTSPTAQKLQKLADDIGTDIYFYVEGLTAHFGPISSGETHYVTPSIVLNTGEMIIGTEYIPKISVLLSQVGSVNHAVVSGEALLSELIITNLKKTQYLTLWNARYNFEYLDLNDFNNLKGLEVMWGGIKIIDLPQKGKLSYIEIESGKLEDVNNFERQEKLNSLVLKTKKSNGYKDLFGNKSLKKLTLVMGEERLDVSSMKNLVYLYLFYPKHEDFEKIEDLVNLEKLEIWWGKDDDLSKIQLPNSLRIIKVFESDKNSIMPLINLPNLKEVIFSGGDIVKIPILENLPKLEKLAISKTKLTSLDGIEKLTSLKYVRFEKNEITDISALFPLENLIEIDLSDSKFKRLEYIGKKPHLDILKLSDSELESVDFDAIAKYPYCSISIEFTPFEMNAPDDDLDKIYNLWEKGHL</sequence>
<evidence type="ECO:0000313" key="3">
    <source>
        <dbReference type="EMBL" id="CED71621.1"/>
    </source>
</evidence>
<evidence type="ECO:0000313" key="4">
    <source>
        <dbReference type="Proteomes" id="UP000032427"/>
    </source>
</evidence>